<dbReference type="AlphaFoldDB" id="A0A2N5GMH7"/>
<organism evidence="3 5">
    <name type="scientific">Bacillus canaveralius</name>
    <dbReference type="NCBI Taxonomy" id="1403243"/>
    <lineage>
        <taxon>Bacteria</taxon>
        <taxon>Bacillati</taxon>
        <taxon>Bacillota</taxon>
        <taxon>Bacilli</taxon>
        <taxon>Bacillales</taxon>
        <taxon>Bacillaceae</taxon>
        <taxon>Bacillus</taxon>
    </lineage>
</organism>
<feature type="region of interest" description="Disordered" evidence="1">
    <location>
        <begin position="310"/>
        <end position="339"/>
    </location>
</feature>
<dbReference type="Pfam" id="PF13401">
    <property type="entry name" value="AAA_22"/>
    <property type="match status" value="1"/>
</dbReference>
<feature type="compositionally biased region" description="Basic and acidic residues" evidence="1">
    <location>
        <begin position="310"/>
        <end position="328"/>
    </location>
</feature>
<proteinExistence type="predicted"/>
<comment type="caution">
    <text evidence="3">The sequence shown here is derived from an EMBL/GenBank/DDBJ whole genome shotgun (WGS) entry which is preliminary data.</text>
</comment>
<dbReference type="SUPFAM" id="SSF52540">
    <property type="entry name" value="P-loop containing nucleoside triphosphate hydrolases"/>
    <property type="match status" value="1"/>
</dbReference>
<sequence length="339" mass="38939">MEKINESPPGKVYLVFGPTGVGKSTLCRRVENKLIEVYHDETEHNKGIIPVVTHELISSDNGKFNWKDFYRRMLKIMQEPLIDYKVASDKSMKNHRIPNHSPNTSPELRESLENALDYRETKVVLLDEAQHLLKVTNAKAIEDQMDAIKSLANVTGAIFVMFGTYELMQFFNLSGQIGRRSHEIHFPRYNFGKPRERKEFKSVINTFQLSTPLIEKSDLVQYWEFMYERTIGCVGILKEWLDLCVKEAVNKNFPRITEELLEKHAPSATKILKIAEEATNGEEKLEQAAAEDQFKLRNVLNMNKQKAEVQVEVSEKPKKKDVGKRNLNRDVVGVTESGA</sequence>
<dbReference type="Gene3D" id="3.40.50.300">
    <property type="entry name" value="P-loop containing nucleotide triphosphate hydrolases"/>
    <property type="match status" value="1"/>
</dbReference>
<evidence type="ECO:0000313" key="6">
    <source>
        <dbReference type="Proteomes" id="UP000235114"/>
    </source>
</evidence>
<dbReference type="InterPro" id="IPR003593">
    <property type="entry name" value="AAA+_ATPase"/>
</dbReference>
<dbReference type="InterPro" id="IPR027417">
    <property type="entry name" value="P-loop_NTPase"/>
</dbReference>
<gene>
    <name evidence="3" type="ORF">CU635_11240</name>
    <name evidence="4" type="ORF">CVD25_09960</name>
</gene>
<dbReference type="GO" id="GO:0016887">
    <property type="term" value="F:ATP hydrolysis activity"/>
    <property type="evidence" value="ECO:0007669"/>
    <property type="project" value="InterPro"/>
</dbReference>
<feature type="domain" description="AAA+ ATPase" evidence="2">
    <location>
        <begin position="9"/>
        <end position="190"/>
    </location>
</feature>
<dbReference type="InterPro" id="IPR049945">
    <property type="entry name" value="AAA_22"/>
</dbReference>
<protein>
    <submittedName>
        <fullName evidence="3">ATPase</fullName>
    </submittedName>
</protein>
<name>A0A2N5GMH7_9BACI</name>
<reference evidence="3 5" key="1">
    <citation type="submission" date="2017-11" db="EMBL/GenBank/DDBJ databases">
        <title>Comparitive Functional Genomics of Dry Heat Resistant strains isolated from the Viking Spacecraft.</title>
        <authorList>
            <person name="Seuylemezian A."/>
            <person name="Cooper K."/>
            <person name="Vaishampayan P."/>
        </authorList>
    </citation>
    <scope>NUCLEOTIDE SEQUENCE [LARGE SCALE GENOMIC DNA]</scope>
    <source>
        <strain evidence="3 5">M4.6</strain>
    </source>
</reference>
<accession>A0A2N5GMH7</accession>
<dbReference type="EMBL" id="PGVA01000024">
    <property type="protein sequence ID" value="PLR83034.1"/>
    <property type="molecule type" value="Genomic_DNA"/>
</dbReference>
<dbReference type="SMART" id="SM00382">
    <property type="entry name" value="AAA"/>
    <property type="match status" value="1"/>
</dbReference>
<dbReference type="Proteomes" id="UP000235114">
    <property type="component" value="Unassembled WGS sequence"/>
</dbReference>
<evidence type="ECO:0000256" key="1">
    <source>
        <dbReference type="SAM" id="MobiDB-lite"/>
    </source>
</evidence>
<evidence type="ECO:0000313" key="5">
    <source>
        <dbReference type="Proteomes" id="UP000234951"/>
    </source>
</evidence>
<dbReference type="EMBL" id="PGVD01000028">
    <property type="protein sequence ID" value="PLR96962.1"/>
    <property type="molecule type" value="Genomic_DNA"/>
</dbReference>
<dbReference type="OrthoDB" id="9086539at2"/>
<evidence type="ECO:0000313" key="4">
    <source>
        <dbReference type="EMBL" id="PLR96962.1"/>
    </source>
</evidence>
<dbReference type="RefSeq" id="WP_101577449.1">
    <property type="nucleotide sequence ID" value="NZ_PGVA01000024.1"/>
</dbReference>
<evidence type="ECO:0000259" key="2">
    <source>
        <dbReference type="SMART" id="SM00382"/>
    </source>
</evidence>
<keyword evidence="6" id="KW-1185">Reference proteome</keyword>
<reference evidence="4 6" key="2">
    <citation type="submission" date="2017-12" db="EMBL/GenBank/DDBJ databases">
        <title>Comparative Functional Genomics of Dry Heat Resistant strains isolated from the Viking Spacecraft.</title>
        <authorList>
            <person name="Seuylemezian A."/>
            <person name="Cooper K."/>
            <person name="Vaishampayan P."/>
        </authorList>
    </citation>
    <scope>NUCLEOTIDE SEQUENCE [LARGE SCALE GENOMIC DNA]</scope>
    <source>
        <strain evidence="4 6">ATCC 29669</strain>
    </source>
</reference>
<dbReference type="Proteomes" id="UP000234951">
    <property type="component" value="Unassembled WGS sequence"/>
</dbReference>
<evidence type="ECO:0000313" key="3">
    <source>
        <dbReference type="EMBL" id="PLR83034.1"/>
    </source>
</evidence>